<comment type="caution">
    <text evidence="1">The sequence shown here is derived from an EMBL/GenBank/DDBJ whole genome shotgun (WGS) entry which is preliminary data.</text>
</comment>
<protein>
    <submittedName>
        <fullName evidence="1">Uncharacterized protein</fullName>
    </submittedName>
</protein>
<evidence type="ECO:0000313" key="1">
    <source>
        <dbReference type="EMBL" id="OGZ79395.1"/>
    </source>
</evidence>
<reference evidence="1 2" key="1">
    <citation type="journal article" date="2016" name="Nat. Commun.">
        <title>Thousands of microbial genomes shed light on interconnected biogeochemical processes in an aquifer system.</title>
        <authorList>
            <person name="Anantharaman K."/>
            <person name="Brown C.T."/>
            <person name="Hug L.A."/>
            <person name="Sharon I."/>
            <person name="Castelle C.J."/>
            <person name="Probst A.J."/>
            <person name="Thomas B.C."/>
            <person name="Singh A."/>
            <person name="Wilkins M.J."/>
            <person name="Karaoz U."/>
            <person name="Brodie E.L."/>
            <person name="Williams K.H."/>
            <person name="Hubbard S.S."/>
            <person name="Banfield J.F."/>
        </authorList>
    </citation>
    <scope>NUCLEOTIDE SEQUENCE [LARGE SCALE GENOMIC DNA]</scope>
</reference>
<organism evidence="1 2">
    <name type="scientific">Candidatus Staskawiczbacteria bacterium RIFOXYB1_FULL_37_44</name>
    <dbReference type="NCBI Taxonomy" id="1802223"/>
    <lineage>
        <taxon>Bacteria</taxon>
        <taxon>Candidatus Staskawicziibacteriota</taxon>
    </lineage>
</organism>
<accession>A0A1G2IX25</accession>
<sequence length="69" mass="7808">MSIAVEGLEIATQEKTVKPLDKAIITDKNIYMFWSRIQNEMFRLRSEGKELLLVLSEVTAASCENSAMD</sequence>
<evidence type="ECO:0000313" key="2">
    <source>
        <dbReference type="Proteomes" id="UP000178650"/>
    </source>
</evidence>
<proteinExistence type="predicted"/>
<name>A0A1G2IX25_9BACT</name>
<dbReference type="Proteomes" id="UP000178650">
    <property type="component" value="Unassembled WGS sequence"/>
</dbReference>
<dbReference type="EMBL" id="MHPJ01000004">
    <property type="protein sequence ID" value="OGZ79395.1"/>
    <property type="molecule type" value="Genomic_DNA"/>
</dbReference>
<dbReference type="AlphaFoldDB" id="A0A1G2IX25"/>
<gene>
    <name evidence="1" type="ORF">A2358_00310</name>
</gene>